<sequence>MYMTRACLKLLVPWRTALSFGWYGLTAARREDWQGSLADVRFWPKAAAQKKRVRPLLIHPFNRFKKTCLKTLAFVDVSYEEMGRA</sequence>
<accession>A0AAP8YYX3</accession>
<evidence type="ECO:0000313" key="2">
    <source>
        <dbReference type="Proteomes" id="UP000295797"/>
    </source>
</evidence>
<protein>
    <submittedName>
        <fullName evidence="1">Uncharacterized protein</fullName>
    </submittedName>
</protein>
<dbReference type="EMBL" id="CP038438">
    <property type="protein sequence ID" value="QBX41690.1"/>
    <property type="molecule type" value="Genomic_DNA"/>
</dbReference>
<dbReference type="Proteomes" id="UP000295797">
    <property type="component" value="Chromosome"/>
</dbReference>
<gene>
    <name evidence="1" type="ORF">E4T63_14255</name>
</gene>
<organism evidence="1 2">
    <name type="scientific">Pseudomonas fluorescens</name>
    <dbReference type="NCBI Taxonomy" id="294"/>
    <lineage>
        <taxon>Bacteria</taxon>
        <taxon>Pseudomonadati</taxon>
        <taxon>Pseudomonadota</taxon>
        <taxon>Gammaproteobacteria</taxon>
        <taxon>Pseudomonadales</taxon>
        <taxon>Pseudomonadaceae</taxon>
        <taxon>Pseudomonas</taxon>
    </lineage>
</organism>
<dbReference type="AlphaFoldDB" id="A0AAP8YYX3"/>
<dbReference type="RefSeq" id="WP_135295827.1">
    <property type="nucleotide sequence ID" value="NZ_CP038438.1"/>
</dbReference>
<evidence type="ECO:0000313" key="1">
    <source>
        <dbReference type="EMBL" id="QBX41690.1"/>
    </source>
</evidence>
<name>A0AAP8YYX3_PSEFL</name>
<proteinExistence type="predicted"/>
<reference evidence="1 2" key="1">
    <citation type="submission" date="2019-03" db="EMBL/GenBank/DDBJ databases">
        <title>Complete genome sequence of the plant growth promoting strain Pseudomonas fluorescens LBUM677.</title>
        <authorList>
            <person name="Novinscak A."/>
            <person name="Joly D."/>
            <person name="Filion M."/>
        </authorList>
    </citation>
    <scope>NUCLEOTIDE SEQUENCE [LARGE SCALE GENOMIC DNA]</scope>
    <source>
        <strain evidence="1 2">LBUM677</strain>
    </source>
</reference>